<gene>
    <name evidence="6" type="ORF">NMYAN_50148</name>
    <name evidence="7" type="ORF">SAMN05421880_10861</name>
</gene>
<evidence type="ECO:0000313" key="6">
    <source>
        <dbReference type="EMBL" id="CAE6514746.1"/>
    </source>
</evidence>
<feature type="domain" description="Calcineurin-like phosphoesterase" evidence="5">
    <location>
        <begin position="2"/>
        <end position="190"/>
    </location>
</feature>
<keyword evidence="2" id="KW-0378">Hydrolase</keyword>
<reference evidence="7 8" key="1">
    <citation type="submission" date="2016-10" db="EMBL/GenBank/DDBJ databases">
        <authorList>
            <person name="de Groot N.N."/>
        </authorList>
    </citation>
    <scope>NUCLEOTIDE SEQUENCE [LARGE SCALE GENOMIC DNA]</scope>
    <source>
        <strain evidence="7 8">Nm146</strain>
    </source>
</reference>
<name>A0A1I4NM12_9PROT</name>
<evidence type="ECO:0000256" key="2">
    <source>
        <dbReference type="ARBA" id="ARBA00022801"/>
    </source>
</evidence>
<protein>
    <submittedName>
        <fullName evidence="7">3',5'-cyclic AMP phosphodiesterase CpdA</fullName>
    </submittedName>
    <submittedName>
        <fullName evidence="6">Putative DNA repair exonuclease</fullName>
    </submittedName>
</protein>
<comment type="similarity">
    <text evidence="4">Belongs to the cyclic nucleotide phosphodiesterase class-III family.</text>
</comment>
<dbReference type="GO" id="GO:0004527">
    <property type="term" value="F:exonuclease activity"/>
    <property type="evidence" value="ECO:0007669"/>
    <property type="project" value="UniProtKB-KW"/>
</dbReference>
<accession>A0A1I4NM12</accession>
<evidence type="ECO:0000256" key="4">
    <source>
        <dbReference type="ARBA" id="ARBA00025742"/>
    </source>
</evidence>
<keyword evidence="3" id="KW-0408">Iron</keyword>
<keyword evidence="8" id="KW-1185">Reference proteome</keyword>
<dbReference type="InterPro" id="IPR029052">
    <property type="entry name" value="Metallo-depent_PP-like"/>
</dbReference>
<dbReference type="EMBL" id="FOUF01000008">
    <property type="protein sequence ID" value="SFM16491.1"/>
    <property type="molecule type" value="Genomic_DNA"/>
</dbReference>
<dbReference type="GO" id="GO:0046872">
    <property type="term" value="F:metal ion binding"/>
    <property type="evidence" value="ECO:0007669"/>
    <property type="project" value="UniProtKB-KW"/>
</dbReference>
<dbReference type="RefSeq" id="WP_090667380.1">
    <property type="nucleotide sequence ID" value="NZ_CAJNAP010000045.1"/>
</dbReference>
<dbReference type="InterPro" id="IPR004843">
    <property type="entry name" value="Calcineurin-like_PHP"/>
</dbReference>
<evidence type="ECO:0000313" key="8">
    <source>
        <dbReference type="Proteomes" id="UP000199561"/>
    </source>
</evidence>
<evidence type="ECO:0000313" key="7">
    <source>
        <dbReference type="EMBL" id="SFM16491.1"/>
    </source>
</evidence>
<proteinExistence type="inferred from homology"/>
<dbReference type="Pfam" id="PF00149">
    <property type="entry name" value="Metallophos"/>
    <property type="match status" value="1"/>
</dbReference>
<dbReference type="PANTHER" id="PTHR42988">
    <property type="entry name" value="PHOSPHOHYDROLASE"/>
    <property type="match status" value="1"/>
</dbReference>
<dbReference type="EMBL" id="CAJNAP010000045">
    <property type="protein sequence ID" value="CAE6514746.1"/>
    <property type="molecule type" value="Genomic_DNA"/>
</dbReference>
<evidence type="ECO:0000259" key="5">
    <source>
        <dbReference type="Pfam" id="PF00149"/>
    </source>
</evidence>
<dbReference type="PANTHER" id="PTHR42988:SF2">
    <property type="entry name" value="CYCLIC NUCLEOTIDE PHOSPHODIESTERASE CBUA0032-RELATED"/>
    <property type="match status" value="1"/>
</dbReference>
<reference evidence="6" key="2">
    <citation type="submission" date="2021-02" db="EMBL/GenBank/DDBJ databases">
        <authorList>
            <person name="Han P."/>
        </authorList>
    </citation>
    <scope>NUCLEOTIDE SEQUENCE</scope>
    <source>
        <strain evidence="6">Nitrosomonas nitrosa 18-3D</strain>
    </source>
</reference>
<dbReference type="STRING" id="52442.SAMN05421880_10861"/>
<dbReference type="Gene3D" id="3.60.21.10">
    <property type="match status" value="1"/>
</dbReference>
<dbReference type="OrthoDB" id="9811542at2"/>
<keyword evidence="6" id="KW-0540">Nuclease</keyword>
<keyword evidence="1" id="KW-0479">Metal-binding</keyword>
<evidence type="ECO:0000256" key="1">
    <source>
        <dbReference type="ARBA" id="ARBA00022723"/>
    </source>
</evidence>
<dbReference type="Proteomes" id="UP000199561">
    <property type="component" value="Unassembled WGS sequence"/>
</dbReference>
<dbReference type="InterPro" id="IPR050884">
    <property type="entry name" value="CNP_phosphodiesterase-III"/>
</dbReference>
<dbReference type="AlphaFoldDB" id="A0A1I4NM12"/>
<dbReference type="CDD" id="cd07400">
    <property type="entry name" value="MPP_1"/>
    <property type="match status" value="1"/>
</dbReference>
<dbReference type="SUPFAM" id="SSF56300">
    <property type="entry name" value="Metallo-dependent phosphatases"/>
    <property type="match status" value="1"/>
</dbReference>
<sequence length="270" mass="30276">MIRLLQISDPHFGTEKPKVLEAAIELARTQSPDLIILSGDITQRARRSQFDQAHRFTRQLQKPVLAVPGNHDIPLFNLYARLFNPYGNYQSVFGQTLEPEFENSQLLVIGVNTTRPSLHKNGKVSTEQISRVAMRLSEAKPEQFRVVVEHHPVRAIEASDTVNLLIGREQAIPTWVDAGMDIILGGHIHLPYVLPLYGRRGIAGRKAWTVQAGTAVSKRVRGKVPNSINLIHYRPVKGKPQCVVEQWDYAGESQAFLSVKSTALTLSREH</sequence>
<evidence type="ECO:0000256" key="3">
    <source>
        <dbReference type="ARBA" id="ARBA00023004"/>
    </source>
</evidence>
<dbReference type="Proteomes" id="UP000601736">
    <property type="component" value="Unassembled WGS sequence"/>
</dbReference>
<keyword evidence="6" id="KW-0269">Exonuclease</keyword>
<organism evidence="7 8">
    <name type="scientific">Nitrosomonas nitrosa</name>
    <dbReference type="NCBI Taxonomy" id="52442"/>
    <lineage>
        <taxon>Bacteria</taxon>
        <taxon>Pseudomonadati</taxon>
        <taxon>Pseudomonadota</taxon>
        <taxon>Betaproteobacteria</taxon>
        <taxon>Nitrosomonadales</taxon>
        <taxon>Nitrosomonadaceae</taxon>
        <taxon>Nitrosomonas</taxon>
    </lineage>
</organism>